<reference evidence="4" key="2">
    <citation type="submission" date="2020-09" db="EMBL/GenBank/DDBJ databases">
        <authorList>
            <person name="Sun Q."/>
            <person name="Kim S."/>
        </authorList>
    </citation>
    <scope>NUCLEOTIDE SEQUENCE</scope>
    <source>
        <strain evidence="4">KCTC 12988</strain>
    </source>
</reference>
<evidence type="ECO:0000259" key="1">
    <source>
        <dbReference type="Pfam" id="PF07583"/>
    </source>
</evidence>
<evidence type="ECO:0000313" key="5">
    <source>
        <dbReference type="Proteomes" id="UP000644507"/>
    </source>
</evidence>
<dbReference type="InterPro" id="IPR036909">
    <property type="entry name" value="Cyt_c-like_dom_sf"/>
</dbReference>
<dbReference type="GO" id="GO:0009055">
    <property type="term" value="F:electron transfer activity"/>
    <property type="evidence" value="ECO:0007669"/>
    <property type="project" value="InterPro"/>
</dbReference>
<name>A0A918TBE9_9BACT</name>
<dbReference type="GO" id="GO:0020037">
    <property type="term" value="F:heme binding"/>
    <property type="evidence" value="ECO:0007669"/>
    <property type="project" value="InterPro"/>
</dbReference>
<gene>
    <name evidence="4" type="ORF">GCM10007100_00860</name>
</gene>
<dbReference type="PANTHER" id="PTHR35889">
    <property type="entry name" value="CYCLOINULO-OLIGOSACCHARIDE FRUCTANOTRANSFERASE-RELATED"/>
    <property type="match status" value="1"/>
</dbReference>
<dbReference type="InterPro" id="IPR022655">
    <property type="entry name" value="DUF1553"/>
</dbReference>
<dbReference type="Pfam" id="PF07583">
    <property type="entry name" value="PSCyt2"/>
    <property type="match status" value="1"/>
</dbReference>
<evidence type="ECO:0000259" key="3">
    <source>
        <dbReference type="Pfam" id="PF07635"/>
    </source>
</evidence>
<reference evidence="4" key="1">
    <citation type="journal article" date="2014" name="Int. J. Syst. Evol. Microbiol.">
        <title>Complete genome sequence of Corynebacterium casei LMG S-19264T (=DSM 44701T), isolated from a smear-ripened cheese.</title>
        <authorList>
            <consortium name="US DOE Joint Genome Institute (JGI-PGF)"/>
            <person name="Walter F."/>
            <person name="Albersmeier A."/>
            <person name="Kalinowski J."/>
            <person name="Ruckert C."/>
        </authorList>
    </citation>
    <scope>NUCLEOTIDE SEQUENCE</scope>
    <source>
        <strain evidence="4">KCTC 12988</strain>
    </source>
</reference>
<dbReference type="Proteomes" id="UP000644507">
    <property type="component" value="Unassembled WGS sequence"/>
</dbReference>
<feature type="domain" description="DUF1553" evidence="2">
    <location>
        <begin position="844"/>
        <end position="1099"/>
    </location>
</feature>
<protein>
    <submittedName>
        <fullName evidence="4">Cytochrome c</fullName>
    </submittedName>
</protein>
<feature type="domain" description="DUF1549" evidence="1">
    <location>
        <begin position="281"/>
        <end position="487"/>
    </location>
</feature>
<dbReference type="PANTHER" id="PTHR35889:SF3">
    <property type="entry name" value="F-BOX DOMAIN-CONTAINING PROTEIN"/>
    <property type="match status" value="1"/>
</dbReference>
<organism evidence="4 5">
    <name type="scientific">Roseibacillus persicicus</name>
    <dbReference type="NCBI Taxonomy" id="454148"/>
    <lineage>
        <taxon>Bacteria</taxon>
        <taxon>Pseudomonadati</taxon>
        <taxon>Verrucomicrobiota</taxon>
        <taxon>Verrucomicrobiia</taxon>
        <taxon>Verrucomicrobiales</taxon>
        <taxon>Verrucomicrobiaceae</taxon>
        <taxon>Roseibacillus</taxon>
    </lineage>
</organism>
<dbReference type="EMBL" id="BMXI01000001">
    <property type="protein sequence ID" value="GHC40281.1"/>
    <property type="molecule type" value="Genomic_DNA"/>
</dbReference>
<evidence type="ECO:0000259" key="2">
    <source>
        <dbReference type="Pfam" id="PF07587"/>
    </source>
</evidence>
<dbReference type="InterPro" id="IPR011429">
    <property type="entry name" value="Cyt_c_Planctomycete-type"/>
</dbReference>
<dbReference type="SUPFAM" id="SSF46626">
    <property type="entry name" value="Cytochrome c"/>
    <property type="match status" value="1"/>
</dbReference>
<feature type="domain" description="Cytochrome C Planctomycete-type" evidence="3">
    <location>
        <begin position="173"/>
        <end position="231"/>
    </location>
</feature>
<sequence length="1157" mass="129012">MTDHDRSLLTGYLAGTLTPKESEALNQLLRSDPEARAALLQQAHLDQLLHDVSGEPEVSVIPFNTSPPKENPRRQKTLPLALGAAAALTIAGISFVALRPDSAPPKELAVRDEQLEKPKPNPTPEETYSRAIAKLQDSGSQKRSVSQAPTLVSAPGKKISYNQHIRPILSENCFHCHGPDQAKREADIALHEPEVAYAAIKGIAPIVPGKPDESEVVHRIFDEDDPMPPSDSNRSLTDEEKELLKRWIAEGAEYEKHWAFVPPEKPAPPTVEDHSVPVHNPIDHFIQSKLAEKGLSPSPEAKPEVLARRASLALTGLQPDLDLLDQYLSNPTSQAYEQYVDQLLESDAYAERMALFWLDAGRYADTDGYQNDSPRSNWPWRDWVIKAYRDNMPFDRFTIEQLAGDMLPDATETQQLASAFNRNHRQNNEGGALAEEFLVENVIDRVETTSTIWLGLTTGCARCHDHKYDPISQREFFQLYAYFNNINERGIGRGIEAQPVKRFTSPLNKIPADLQRKKDLAEQAITDARKTAPERLQEWLENHHQLASEDSNRWNQAFLQSASTTEGQGALTALPDHTYLFEGNNISQTSYYLQLKLEKGERLTGLRLDALGHDSFKGLSRSNNGNFVLTGVNLSHTPTQTEQALSVKIAKAVASFEQKNYPAQNALDNKDNTGWAVSGNPDSEASLVLVLEKALEAQVAGELEIHLQFNSPFADHNIGRLRVQTSSSKDLLNGLGLQTNKPVYAAIRKKEADRSAAEKKLLQDHFKTIDPVMKKAEENLAKVEGEFASKGLGAVPVMVMNESSGEPAPAYLLNRGQYNEPDKSEALPRRMLEALLPGDDQPADRLELARWLVSRENPITARVVVNRMWQRMMGVGLVKTSEDFGSQGELPVNPELLDWLALEFIDSGWDVKGLYRTIVTSHTFRQSSRSNPRLNEIDPENRYLARGPRYRLDGFAIRDIALNASGLLHPKLGGAPVKPYQPAGLWASVAANKGTNYIESKGQDLFRKSMYTYWKRAVNPPRQTIFDASGREVCNVRHKITNTPLQALALMNDETFLEAARNLAARGLREAGAQPQERLAYLYRLATGYTPDSEMMAIFESNHSHFAEHFAQHPEEADDFLNVGASPRDPQLDPIEHAAYTATAHLILNLDETITLE</sequence>
<proteinExistence type="predicted"/>
<dbReference type="InterPro" id="IPR011444">
    <property type="entry name" value="DUF1549"/>
</dbReference>
<evidence type="ECO:0000313" key="4">
    <source>
        <dbReference type="EMBL" id="GHC40281.1"/>
    </source>
</evidence>
<dbReference type="Pfam" id="PF07587">
    <property type="entry name" value="PSD1"/>
    <property type="match status" value="1"/>
</dbReference>
<dbReference type="RefSeq" id="WP_189566266.1">
    <property type="nucleotide sequence ID" value="NZ_BMXI01000001.1"/>
</dbReference>
<comment type="caution">
    <text evidence="4">The sequence shown here is derived from an EMBL/GenBank/DDBJ whole genome shotgun (WGS) entry which is preliminary data.</text>
</comment>
<keyword evidence="5" id="KW-1185">Reference proteome</keyword>
<accession>A0A918TBE9</accession>
<dbReference type="AlphaFoldDB" id="A0A918TBE9"/>
<dbReference type="Pfam" id="PF07635">
    <property type="entry name" value="PSCyt1"/>
    <property type="match status" value="1"/>
</dbReference>